<accession>A0ABU0R7M4</accession>
<feature type="chain" id="PRO_5045802942" description="Lipoprotein" evidence="1">
    <location>
        <begin position="28"/>
        <end position="145"/>
    </location>
</feature>
<dbReference type="Proteomes" id="UP001239083">
    <property type="component" value="Unassembled WGS sequence"/>
</dbReference>
<feature type="signal peptide" evidence="1">
    <location>
        <begin position="1"/>
        <end position="27"/>
    </location>
</feature>
<reference evidence="2 3" key="1">
    <citation type="submission" date="2023-07" db="EMBL/GenBank/DDBJ databases">
        <title>Comparative genomics of wheat-associated soil bacteria to identify genetic determinants of phenazine resistance.</title>
        <authorList>
            <person name="Mouncey N."/>
        </authorList>
    </citation>
    <scope>NUCLEOTIDE SEQUENCE [LARGE SCALE GENOMIC DNA]</scope>
    <source>
        <strain evidence="2 3">V3I3</strain>
    </source>
</reference>
<evidence type="ECO:0008006" key="4">
    <source>
        <dbReference type="Google" id="ProtNLM"/>
    </source>
</evidence>
<sequence length="145" mass="15150">MDYRGRMRRDRTVSVFAIAIAAALALATGGCTPAECAPDEASATVTVHAVKPGVAAVQCWSGCADEVRDLEPGADDDSNGSWIVPLATDRPETVTLAARDAHGSLLFGQRFQVEWSGCPAAPTRDVLELLQPEGGSEPGSSRLPS</sequence>
<comment type="caution">
    <text evidence="2">The sequence shown here is derived from an EMBL/GenBank/DDBJ whole genome shotgun (WGS) entry which is preliminary data.</text>
</comment>
<protein>
    <recommendedName>
        <fullName evidence="4">Lipoprotein</fullName>
    </recommendedName>
</protein>
<proteinExistence type="predicted"/>
<organism evidence="2 3">
    <name type="scientific">Agromyces ramosus</name>
    <dbReference type="NCBI Taxonomy" id="33879"/>
    <lineage>
        <taxon>Bacteria</taxon>
        <taxon>Bacillati</taxon>
        <taxon>Actinomycetota</taxon>
        <taxon>Actinomycetes</taxon>
        <taxon>Micrococcales</taxon>
        <taxon>Microbacteriaceae</taxon>
        <taxon>Agromyces</taxon>
    </lineage>
</organism>
<keyword evidence="3" id="KW-1185">Reference proteome</keyword>
<dbReference type="EMBL" id="JAUSYY010000001">
    <property type="protein sequence ID" value="MDQ0893757.1"/>
    <property type="molecule type" value="Genomic_DNA"/>
</dbReference>
<dbReference type="PROSITE" id="PS51257">
    <property type="entry name" value="PROKAR_LIPOPROTEIN"/>
    <property type="match status" value="1"/>
</dbReference>
<keyword evidence="1" id="KW-0732">Signal</keyword>
<gene>
    <name evidence="2" type="ORF">QFZ26_001312</name>
</gene>
<evidence type="ECO:0000313" key="3">
    <source>
        <dbReference type="Proteomes" id="UP001239083"/>
    </source>
</evidence>
<name>A0ABU0R7M4_9MICO</name>
<evidence type="ECO:0000313" key="2">
    <source>
        <dbReference type="EMBL" id="MDQ0893757.1"/>
    </source>
</evidence>
<evidence type="ECO:0000256" key="1">
    <source>
        <dbReference type="SAM" id="SignalP"/>
    </source>
</evidence>